<dbReference type="EMBL" id="BAAAOQ010000008">
    <property type="protein sequence ID" value="GAA2196161.1"/>
    <property type="molecule type" value="Genomic_DNA"/>
</dbReference>
<reference evidence="2" key="1">
    <citation type="journal article" date="2019" name="Int. J. Syst. Evol. Microbiol.">
        <title>The Global Catalogue of Microorganisms (GCM) 10K type strain sequencing project: providing services to taxonomists for standard genome sequencing and annotation.</title>
        <authorList>
            <consortium name="The Broad Institute Genomics Platform"/>
            <consortium name="The Broad Institute Genome Sequencing Center for Infectious Disease"/>
            <person name="Wu L."/>
            <person name="Ma J."/>
        </authorList>
    </citation>
    <scope>NUCLEOTIDE SEQUENCE [LARGE SCALE GENOMIC DNA]</scope>
    <source>
        <strain evidence="2">JCM 14924</strain>
    </source>
</reference>
<evidence type="ECO:0000313" key="1">
    <source>
        <dbReference type="EMBL" id="GAA2196161.1"/>
    </source>
</evidence>
<evidence type="ECO:0000313" key="2">
    <source>
        <dbReference type="Proteomes" id="UP001501391"/>
    </source>
</evidence>
<organism evidence="1 2">
    <name type="scientific">Streptomyces bangladeshensis</name>
    <dbReference type="NCBI Taxonomy" id="295352"/>
    <lineage>
        <taxon>Bacteria</taxon>
        <taxon>Bacillati</taxon>
        <taxon>Actinomycetota</taxon>
        <taxon>Actinomycetes</taxon>
        <taxon>Kitasatosporales</taxon>
        <taxon>Streptomycetaceae</taxon>
        <taxon>Streptomyces</taxon>
    </lineage>
</organism>
<name>A0ABP5NCT2_9ACTN</name>
<gene>
    <name evidence="1" type="ORF">GCM10009787_29330</name>
</gene>
<sequence>MLVMDGRRIGVTSAAGHVCGSCKKPVDTVVERYKSFGVFVPAWTAGPCRNPQCAEYVPEYALIGWARGVRPGKSGRRTT</sequence>
<keyword evidence="2" id="KW-1185">Reference proteome</keyword>
<comment type="caution">
    <text evidence="1">The sequence shown here is derived from an EMBL/GenBank/DDBJ whole genome shotgun (WGS) entry which is preliminary data.</text>
</comment>
<dbReference type="Proteomes" id="UP001501391">
    <property type="component" value="Unassembled WGS sequence"/>
</dbReference>
<proteinExistence type="predicted"/>
<protein>
    <submittedName>
        <fullName evidence="1">Uncharacterized protein</fullName>
    </submittedName>
</protein>
<accession>A0ABP5NCT2</accession>